<feature type="non-terminal residue" evidence="1">
    <location>
        <position position="1"/>
    </location>
</feature>
<dbReference type="Proteomes" id="UP000249661">
    <property type="component" value="Unassembled WGS sequence"/>
</dbReference>
<organism evidence="1 2">
    <name type="scientific">Aspergillus aculeatinus CBS 121060</name>
    <dbReference type="NCBI Taxonomy" id="1448322"/>
    <lineage>
        <taxon>Eukaryota</taxon>
        <taxon>Fungi</taxon>
        <taxon>Dikarya</taxon>
        <taxon>Ascomycota</taxon>
        <taxon>Pezizomycotina</taxon>
        <taxon>Eurotiomycetes</taxon>
        <taxon>Eurotiomycetidae</taxon>
        <taxon>Eurotiales</taxon>
        <taxon>Aspergillaceae</taxon>
        <taxon>Aspergillus</taxon>
        <taxon>Aspergillus subgen. Circumdati</taxon>
    </lineage>
</organism>
<keyword evidence="2" id="KW-1185">Reference proteome</keyword>
<proteinExistence type="predicted"/>
<dbReference type="EMBL" id="KZ824960">
    <property type="protein sequence ID" value="RAH69512.1"/>
    <property type="molecule type" value="Genomic_DNA"/>
</dbReference>
<protein>
    <submittedName>
        <fullName evidence="1">Uncharacterized protein</fullName>
    </submittedName>
</protein>
<evidence type="ECO:0000313" key="2">
    <source>
        <dbReference type="Proteomes" id="UP000249661"/>
    </source>
</evidence>
<name>A0ACD1H7M3_9EURO</name>
<evidence type="ECO:0000313" key="1">
    <source>
        <dbReference type="EMBL" id="RAH69512.1"/>
    </source>
</evidence>
<sequence length="237" mass="25508">DTHHNHHKSYINLPHGRPTHTAASNRRRPIRPQILRDGAPPLLPGPAIVVQPPGLEGGLGGALGGAREAAELGEDLADAGRVGPGGEDGLLVEAAEPQQQEAVARVVGVELDPVALDDAGEGDARGAGVVARPPRHQQRPVGALERAVARDQRQVRPRARAVHRQHLVPARLAPAPVRQRVAHHRVVPLHHEPLVHREVLHHERLPRGRRGGVLLSVRPVAVVRGPREAVAFHLCRI</sequence>
<reference evidence="1" key="1">
    <citation type="submission" date="2018-02" db="EMBL/GenBank/DDBJ databases">
        <title>The genomes of Aspergillus section Nigri reveals drivers in fungal speciation.</title>
        <authorList>
            <consortium name="DOE Joint Genome Institute"/>
            <person name="Vesth T.C."/>
            <person name="Nybo J."/>
            <person name="Theobald S."/>
            <person name="Brandl J."/>
            <person name="Frisvad J.C."/>
            <person name="Nielsen K.F."/>
            <person name="Lyhne E.K."/>
            <person name="Kogle M.E."/>
            <person name="Kuo A."/>
            <person name="Riley R."/>
            <person name="Clum A."/>
            <person name="Nolan M."/>
            <person name="Lipzen A."/>
            <person name="Salamov A."/>
            <person name="Henrissat B."/>
            <person name="Wiebenga A."/>
            <person name="De vries R.P."/>
            <person name="Grigoriev I.V."/>
            <person name="Mortensen U.H."/>
            <person name="Andersen M.R."/>
            <person name="Baker S.E."/>
        </authorList>
    </citation>
    <scope>NUCLEOTIDE SEQUENCE</scope>
    <source>
        <strain evidence="1">CBS 121060</strain>
    </source>
</reference>
<gene>
    <name evidence="1" type="ORF">BO66DRAFT_453048</name>
</gene>
<accession>A0ACD1H7M3</accession>